<dbReference type="Pfam" id="PF09724">
    <property type="entry name" value="Dcc1"/>
    <property type="match status" value="1"/>
</dbReference>
<keyword evidence="2" id="KW-0235">DNA replication</keyword>
<dbReference type="GO" id="GO:0000785">
    <property type="term" value="C:chromatin"/>
    <property type="evidence" value="ECO:0007669"/>
    <property type="project" value="TreeGrafter"/>
</dbReference>
<reference evidence="4 5" key="1">
    <citation type="journal article" date="2024" name="Science">
        <title>Giant polyketide synthase enzymes in the biosynthesis of giant marine polyether toxins.</title>
        <authorList>
            <person name="Fallon T.R."/>
            <person name="Shende V.V."/>
            <person name="Wierzbicki I.H."/>
            <person name="Pendleton A.L."/>
            <person name="Watervoot N.F."/>
            <person name="Auber R.P."/>
            <person name="Gonzalez D.J."/>
            <person name="Wisecaver J.H."/>
            <person name="Moore B.S."/>
        </authorList>
    </citation>
    <scope>NUCLEOTIDE SEQUENCE [LARGE SCALE GENOMIC DNA]</scope>
    <source>
        <strain evidence="4 5">12B1</strain>
    </source>
</reference>
<dbReference type="PANTHER" id="PTHR13395">
    <property type="entry name" value="SISTER CHROMATID COHESION PROTEIN DCC1-RELATED"/>
    <property type="match status" value="1"/>
</dbReference>
<dbReference type="GO" id="GO:0034088">
    <property type="term" value="P:maintenance of mitotic sister chromatid cohesion"/>
    <property type="evidence" value="ECO:0007669"/>
    <property type="project" value="TreeGrafter"/>
</dbReference>
<accession>A0AB34JI71</accession>
<protein>
    <recommendedName>
        <fullName evidence="6">Sister chromatid cohesion protein DCC1</fullName>
    </recommendedName>
</protein>
<sequence>MVGHANTLLCATPTLPGVPIQFDKGFEDASYKLFELDDDVLQELTQSGGSLHIKGAPEDEALLCTSTNTFVLRLAESSNNMLLLPTQVPRDAPSDAADAEPLLAVAQVMSHFELKKAAPRTARLRPMLAAFPWVAEEQREESGDCEEGTVEDEGAAEDEGGEGRRGEDAGRRAAKRARRGGRPRYEELQHGVQCSEAELRVALQRARALEIDGEWAVLEAQYERDVTECILSLLVEREWAHASLPVAECEQLCLEQFPDFSAIAVRHCLRSLSTAASAPWDEWQQALEASTLQLDAGAVCRFRASVLLVQIEAWPEADFMEAWRDGVPAPMLPERKQLDGLAVAMDGQVQSLPLEVLPTSPSARFAALFLVKRQWRLDELVPYVDEFVPPGESHEKFVLVFARPVVADDKSTTYVVRFAEGAPTYTNPYSMN</sequence>
<feature type="region of interest" description="Disordered" evidence="3">
    <location>
        <begin position="138"/>
        <end position="184"/>
    </location>
</feature>
<dbReference type="Proteomes" id="UP001515480">
    <property type="component" value="Unassembled WGS sequence"/>
</dbReference>
<evidence type="ECO:0000256" key="3">
    <source>
        <dbReference type="SAM" id="MobiDB-lite"/>
    </source>
</evidence>
<feature type="compositionally biased region" description="Acidic residues" evidence="3">
    <location>
        <begin position="143"/>
        <end position="160"/>
    </location>
</feature>
<dbReference type="GO" id="GO:0006260">
    <property type="term" value="P:DNA replication"/>
    <property type="evidence" value="ECO:0007669"/>
    <property type="project" value="UniProtKB-KW"/>
</dbReference>
<dbReference type="EMBL" id="JBGBPQ010000007">
    <property type="protein sequence ID" value="KAL1521285.1"/>
    <property type="molecule type" value="Genomic_DNA"/>
</dbReference>
<evidence type="ECO:0008006" key="6">
    <source>
        <dbReference type="Google" id="ProtNLM"/>
    </source>
</evidence>
<comment type="similarity">
    <text evidence="1">Belongs to the DCC1 family.</text>
</comment>
<dbReference type="GO" id="GO:0000775">
    <property type="term" value="C:chromosome, centromeric region"/>
    <property type="evidence" value="ECO:0007669"/>
    <property type="project" value="TreeGrafter"/>
</dbReference>
<evidence type="ECO:0000256" key="2">
    <source>
        <dbReference type="ARBA" id="ARBA00022705"/>
    </source>
</evidence>
<name>A0AB34JI71_PRYPA</name>
<organism evidence="4 5">
    <name type="scientific">Prymnesium parvum</name>
    <name type="common">Toxic golden alga</name>
    <dbReference type="NCBI Taxonomy" id="97485"/>
    <lineage>
        <taxon>Eukaryota</taxon>
        <taxon>Haptista</taxon>
        <taxon>Haptophyta</taxon>
        <taxon>Prymnesiophyceae</taxon>
        <taxon>Prymnesiales</taxon>
        <taxon>Prymnesiaceae</taxon>
        <taxon>Prymnesium</taxon>
    </lineage>
</organism>
<feature type="compositionally biased region" description="Basic and acidic residues" evidence="3">
    <location>
        <begin position="161"/>
        <end position="171"/>
    </location>
</feature>
<feature type="compositionally biased region" description="Basic residues" evidence="3">
    <location>
        <begin position="172"/>
        <end position="182"/>
    </location>
</feature>
<dbReference type="PANTHER" id="PTHR13395:SF6">
    <property type="entry name" value="SISTER CHROMATID COHESION PROTEIN DCC1"/>
    <property type="match status" value="1"/>
</dbReference>
<comment type="caution">
    <text evidence="4">The sequence shown here is derived from an EMBL/GenBank/DDBJ whole genome shotgun (WGS) entry which is preliminary data.</text>
</comment>
<gene>
    <name evidence="4" type="ORF">AB1Y20_020954</name>
</gene>
<dbReference type="GO" id="GO:0031390">
    <property type="term" value="C:Ctf18 RFC-like complex"/>
    <property type="evidence" value="ECO:0007669"/>
    <property type="project" value="InterPro"/>
</dbReference>
<keyword evidence="5" id="KW-1185">Reference proteome</keyword>
<evidence type="ECO:0000313" key="4">
    <source>
        <dbReference type="EMBL" id="KAL1521285.1"/>
    </source>
</evidence>
<proteinExistence type="inferred from homology"/>
<dbReference type="AlphaFoldDB" id="A0AB34JI71"/>
<evidence type="ECO:0000256" key="1">
    <source>
        <dbReference type="ARBA" id="ARBA00007017"/>
    </source>
</evidence>
<dbReference type="InterPro" id="IPR019128">
    <property type="entry name" value="Dcc1"/>
</dbReference>
<evidence type="ECO:0000313" key="5">
    <source>
        <dbReference type="Proteomes" id="UP001515480"/>
    </source>
</evidence>